<dbReference type="PANTHER" id="PTHR38683:SF1">
    <property type="entry name" value="CHORISMATE PYRUVATE-LYASE"/>
    <property type="match status" value="1"/>
</dbReference>
<dbReference type="SUPFAM" id="SSF64288">
    <property type="entry name" value="Chorismate lyase-like"/>
    <property type="match status" value="1"/>
</dbReference>
<comment type="caution">
    <text evidence="5">The sequence shown here is derived from an EMBL/GenBank/DDBJ whole genome shotgun (WGS) entry which is preliminary data.</text>
</comment>
<evidence type="ECO:0000256" key="3">
    <source>
        <dbReference type="ARBA" id="ARBA00023239"/>
    </source>
</evidence>
<evidence type="ECO:0000256" key="1">
    <source>
        <dbReference type="ARBA" id="ARBA00022490"/>
    </source>
</evidence>
<dbReference type="Pfam" id="PF04345">
    <property type="entry name" value="Chor_lyase"/>
    <property type="match status" value="1"/>
</dbReference>
<evidence type="ECO:0000313" key="5">
    <source>
        <dbReference type="EMBL" id="GAA0755269.1"/>
    </source>
</evidence>
<gene>
    <name evidence="5" type="ORF">GCM10009107_32580</name>
</gene>
<name>A0ABN1K5C5_9BURK</name>
<organism evidence="5 6">
    <name type="scientific">Ideonella azotifigens</name>
    <dbReference type="NCBI Taxonomy" id="513160"/>
    <lineage>
        <taxon>Bacteria</taxon>
        <taxon>Pseudomonadati</taxon>
        <taxon>Pseudomonadota</taxon>
        <taxon>Betaproteobacteria</taxon>
        <taxon>Burkholderiales</taxon>
        <taxon>Sphaerotilaceae</taxon>
        <taxon>Ideonella</taxon>
    </lineage>
</organism>
<sequence length="170" mass="18506">MHLRTARPPLSVKVLAQGLRPCNAGDAQALGLQRGAAVHARTVLLIGADQPMVFAHSVTPAAAAARGPWKALRGLAQRPLAELLFTRGDVQRSPLSQHWLPAAHPVARALCRAWAEATGQPCPARGVWQRWSTFHRQGQALLVGEYFVPGLMAGWPARQAQRALRYHRAD</sequence>
<keyword evidence="6" id="KW-1185">Reference proteome</keyword>
<accession>A0ABN1K5C5</accession>
<evidence type="ECO:0000313" key="6">
    <source>
        <dbReference type="Proteomes" id="UP001500279"/>
    </source>
</evidence>
<evidence type="ECO:0000256" key="4">
    <source>
        <dbReference type="ARBA" id="ARBA00023317"/>
    </source>
</evidence>
<dbReference type="GO" id="GO:0016829">
    <property type="term" value="F:lyase activity"/>
    <property type="evidence" value="ECO:0007669"/>
    <property type="project" value="UniProtKB-KW"/>
</dbReference>
<protein>
    <submittedName>
        <fullName evidence="5">Chorismate lyase</fullName>
    </submittedName>
</protein>
<dbReference type="InterPro" id="IPR028978">
    <property type="entry name" value="Chorismate_lyase_/UTRA_dom_sf"/>
</dbReference>
<dbReference type="PANTHER" id="PTHR38683">
    <property type="entry name" value="CHORISMATE PYRUVATE-LYASE"/>
    <property type="match status" value="1"/>
</dbReference>
<evidence type="ECO:0000256" key="2">
    <source>
        <dbReference type="ARBA" id="ARBA00022688"/>
    </source>
</evidence>
<keyword evidence="3 5" id="KW-0456">Lyase</keyword>
<dbReference type="InterPro" id="IPR007440">
    <property type="entry name" value="Chorismate--pyruvate_lyase"/>
</dbReference>
<proteinExistence type="predicted"/>
<keyword evidence="1" id="KW-0963">Cytoplasm</keyword>
<dbReference type="Gene3D" id="3.40.1410.10">
    <property type="entry name" value="Chorismate lyase-like"/>
    <property type="match status" value="1"/>
</dbReference>
<keyword evidence="4" id="KW-0670">Pyruvate</keyword>
<keyword evidence="2" id="KW-0831">Ubiquinone biosynthesis</keyword>
<reference evidence="5 6" key="1">
    <citation type="journal article" date="2019" name="Int. J. Syst. Evol. Microbiol.">
        <title>The Global Catalogue of Microorganisms (GCM) 10K type strain sequencing project: providing services to taxonomists for standard genome sequencing and annotation.</title>
        <authorList>
            <consortium name="The Broad Institute Genomics Platform"/>
            <consortium name="The Broad Institute Genome Sequencing Center for Infectious Disease"/>
            <person name="Wu L."/>
            <person name="Ma J."/>
        </authorList>
    </citation>
    <scope>NUCLEOTIDE SEQUENCE [LARGE SCALE GENOMIC DNA]</scope>
    <source>
        <strain evidence="5 6">JCM 15503</strain>
    </source>
</reference>
<dbReference type="Proteomes" id="UP001500279">
    <property type="component" value="Unassembled WGS sequence"/>
</dbReference>
<dbReference type="EMBL" id="BAAAEW010000022">
    <property type="protein sequence ID" value="GAA0755269.1"/>
    <property type="molecule type" value="Genomic_DNA"/>
</dbReference>